<protein>
    <recommendedName>
        <fullName evidence="4">Recombinase</fullName>
    </recommendedName>
</protein>
<dbReference type="GO" id="GO:0003677">
    <property type="term" value="F:DNA binding"/>
    <property type="evidence" value="ECO:0007669"/>
    <property type="project" value="InterPro"/>
</dbReference>
<sequence>MANAITTVQKQLNDPKVVKKFEEILDDQGPSFVAGLSTLLNNNELLAKAGTNQIVTAALKAAALDLSLLPDLGEAYVIPYEKRGKVNGEWQTVGVDVNLQLGYRGLIKLVQNTGRVGKVAGVTIYEANKVKYNRIYGELTIGNPEYDPDVDEPSEVVGYLAYYYLDGNRIEDYWSKAKVMKHVQKFSQAWDNRKQEIRPKSAWGTSFDAMAIKTVIKDLLKYAPKSQQAAKAISDDDRADRRDVTPDTQSVVEQSNDEPPILNVPEEAFESVEEVPSQSTETASNVQSEAPDDAIDFNDNPTDEFLKSLGYEG</sequence>
<name>A0A2S1KRJ6_9LACO</name>
<dbReference type="Pfam" id="PF03837">
    <property type="entry name" value="RecT"/>
    <property type="match status" value="1"/>
</dbReference>
<dbReference type="Proteomes" id="UP000244870">
    <property type="component" value="Chromosome"/>
</dbReference>
<dbReference type="AlphaFoldDB" id="A0A2S1KRJ6"/>
<dbReference type="GO" id="GO:0006259">
    <property type="term" value="P:DNA metabolic process"/>
    <property type="evidence" value="ECO:0007669"/>
    <property type="project" value="InterPro"/>
</dbReference>
<dbReference type="NCBIfam" id="TIGR00616">
    <property type="entry name" value="rect"/>
    <property type="match status" value="1"/>
</dbReference>
<dbReference type="RefSeq" id="WP_108730456.1">
    <property type="nucleotide sequence ID" value="NZ_CP020928.1"/>
</dbReference>
<accession>A0A2S1KRJ6</accession>
<gene>
    <name evidence="2" type="ORF">B6254_1217</name>
</gene>
<dbReference type="InterPro" id="IPR004590">
    <property type="entry name" value="ssDNA_annealing_RecT"/>
</dbReference>
<feature type="compositionally biased region" description="Basic and acidic residues" evidence="1">
    <location>
        <begin position="233"/>
        <end position="245"/>
    </location>
</feature>
<proteinExistence type="predicted"/>
<dbReference type="InterPro" id="IPR018330">
    <property type="entry name" value="RecT_fam"/>
</dbReference>
<dbReference type="EMBL" id="CP020928">
    <property type="protein sequence ID" value="AWF95622.1"/>
    <property type="molecule type" value="Genomic_DNA"/>
</dbReference>
<evidence type="ECO:0008006" key="4">
    <source>
        <dbReference type="Google" id="ProtNLM"/>
    </source>
</evidence>
<feature type="region of interest" description="Disordered" evidence="1">
    <location>
        <begin position="229"/>
        <end position="313"/>
    </location>
</feature>
<reference evidence="2 3" key="1">
    <citation type="submission" date="2017-04" db="EMBL/GenBank/DDBJ databases">
        <title>Weissella cibaria strain m2 complete genome.</title>
        <authorList>
            <person name="Pan Q."/>
            <person name="Tan M."/>
            <person name="Yao F."/>
            <person name="Su S."/>
        </authorList>
    </citation>
    <scope>NUCLEOTIDE SEQUENCE [LARGE SCALE GENOMIC DNA]</scope>
    <source>
        <strain evidence="2 3">M2</strain>
    </source>
</reference>
<evidence type="ECO:0000256" key="1">
    <source>
        <dbReference type="SAM" id="MobiDB-lite"/>
    </source>
</evidence>
<evidence type="ECO:0000313" key="3">
    <source>
        <dbReference type="Proteomes" id="UP000244870"/>
    </source>
</evidence>
<organism evidence="2 3">
    <name type="scientific">Weissella cibaria</name>
    <dbReference type="NCBI Taxonomy" id="137591"/>
    <lineage>
        <taxon>Bacteria</taxon>
        <taxon>Bacillati</taxon>
        <taxon>Bacillota</taxon>
        <taxon>Bacilli</taxon>
        <taxon>Lactobacillales</taxon>
        <taxon>Lactobacillaceae</taxon>
        <taxon>Weissella</taxon>
    </lineage>
</organism>
<evidence type="ECO:0000313" key="2">
    <source>
        <dbReference type="EMBL" id="AWF95622.1"/>
    </source>
</evidence>
<feature type="compositionally biased region" description="Polar residues" evidence="1">
    <location>
        <begin position="276"/>
        <end position="288"/>
    </location>
</feature>